<reference evidence="3" key="2">
    <citation type="submission" date="2015-06" db="UniProtKB">
        <authorList>
            <consortium name="EnsemblMetazoa"/>
        </authorList>
    </citation>
    <scope>IDENTIFICATION</scope>
</reference>
<dbReference type="Pfam" id="PF22983">
    <property type="entry name" value="RM8_Med14"/>
    <property type="match status" value="1"/>
</dbReference>
<sequence length="153" mass="17411">MQSLHLKITQLPPTMTPDGKIPFQWNPDDLLILEQFFDTKVAVPPYRSLQITRIPYPGKDWKDSTSLVLPMIFDSANNRTQLAEKRESTATCPTVTLHINKFMEFFQAQNANNELSLYPCVLDLLKNFVLPNEQQPPQMGPQQQVGPVMVGQV</sequence>
<dbReference type="Pfam" id="PF25069">
    <property type="entry name" value="Med14_C"/>
    <property type="match status" value="1"/>
</dbReference>
<reference evidence="4" key="1">
    <citation type="submission" date="2013-02" db="EMBL/GenBank/DDBJ databases">
        <authorList>
            <person name="Hughes D."/>
        </authorList>
    </citation>
    <scope>NUCLEOTIDE SEQUENCE</scope>
    <source>
        <strain>Durham</strain>
        <strain evidence="4">NC isolate 2 -- Noor lab</strain>
    </source>
</reference>
<proteinExistence type="predicted"/>
<keyword evidence="4" id="KW-1185">Reference proteome</keyword>
<dbReference type="AlphaFoldDB" id="T1GS81"/>
<dbReference type="Proteomes" id="UP000015102">
    <property type="component" value="Unassembled WGS sequence"/>
</dbReference>
<dbReference type="EnsemblMetazoa" id="MESCA006531-RA">
    <property type="protein sequence ID" value="MESCA006531-PA"/>
    <property type="gene ID" value="MESCA006531"/>
</dbReference>
<evidence type="ECO:0000313" key="4">
    <source>
        <dbReference type="Proteomes" id="UP000015102"/>
    </source>
</evidence>
<feature type="domain" description="Mediator of RNA polymerase II transcription subunit 14 RM8" evidence="1">
    <location>
        <begin position="1"/>
        <end position="42"/>
    </location>
</feature>
<dbReference type="InterPro" id="IPR056877">
    <property type="entry name" value="Med14_C"/>
</dbReference>
<organism evidence="3 4">
    <name type="scientific">Megaselia scalaris</name>
    <name type="common">Humpbacked fly</name>
    <name type="synonym">Phora scalaris</name>
    <dbReference type="NCBI Taxonomy" id="36166"/>
    <lineage>
        <taxon>Eukaryota</taxon>
        <taxon>Metazoa</taxon>
        <taxon>Ecdysozoa</taxon>
        <taxon>Arthropoda</taxon>
        <taxon>Hexapoda</taxon>
        <taxon>Insecta</taxon>
        <taxon>Pterygota</taxon>
        <taxon>Neoptera</taxon>
        <taxon>Endopterygota</taxon>
        <taxon>Diptera</taxon>
        <taxon>Brachycera</taxon>
        <taxon>Muscomorpha</taxon>
        <taxon>Platypezoidea</taxon>
        <taxon>Phoridae</taxon>
        <taxon>Megaseliini</taxon>
        <taxon>Megaselia</taxon>
    </lineage>
</organism>
<feature type="domain" description="Mediator of RNA polymerase II transcription subunit 14 C-terminal" evidence="2">
    <location>
        <begin position="49"/>
        <end position="131"/>
    </location>
</feature>
<evidence type="ECO:0000259" key="1">
    <source>
        <dbReference type="Pfam" id="PF22983"/>
    </source>
</evidence>
<evidence type="ECO:0000313" key="3">
    <source>
        <dbReference type="EnsemblMetazoa" id="MESCA006531-PA"/>
    </source>
</evidence>
<dbReference type="InterPro" id="IPR055107">
    <property type="entry name" value="Med14_RM8"/>
</dbReference>
<dbReference type="EMBL" id="CAQQ02154836">
    <property type="status" value="NOT_ANNOTATED_CDS"/>
    <property type="molecule type" value="Genomic_DNA"/>
</dbReference>
<evidence type="ECO:0000259" key="2">
    <source>
        <dbReference type="Pfam" id="PF25069"/>
    </source>
</evidence>
<protein>
    <submittedName>
        <fullName evidence="3">Uncharacterized protein</fullName>
    </submittedName>
</protein>
<dbReference type="HOGENOM" id="CLU_1717811_0_0_1"/>
<name>T1GS81_MEGSC</name>
<dbReference type="STRING" id="36166.T1GS81"/>
<accession>T1GS81</accession>